<dbReference type="KEGG" id="aman:B6F84_00465"/>
<organism evidence="2 3">
    <name type="scientific">Acidianus manzaensis</name>
    <dbReference type="NCBI Taxonomy" id="282676"/>
    <lineage>
        <taxon>Archaea</taxon>
        <taxon>Thermoproteota</taxon>
        <taxon>Thermoprotei</taxon>
        <taxon>Sulfolobales</taxon>
        <taxon>Sulfolobaceae</taxon>
        <taxon>Acidianus</taxon>
    </lineage>
</organism>
<gene>
    <name evidence="2" type="ORF">B6F84_00465</name>
</gene>
<dbReference type="STRING" id="282676.B6F84_00465"/>
<protein>
    <submittedName>
        <fullName evidence="2">Uncharacterized protein</fullName>
    </submittedName>
</protein>
<feature type="transmembrane region" description="Helical" evidence="1">
    <location>
        <begin position="5"/>
        <end position="23"/>
    </location>
</feature>
<keyword evidence="1" id="KW-0472">Membrane</keyword>
<evidence type="ECO:0000313" key="2">
    <source>
        <dbReference type="EMBL" id="ARM74645.1"/>
    </source>
</evidence>
<dbReference type="EMBL" id="CP020477">
    <property type="protein sequence ID" value="ARM74645.1"/>
    <property type="molecule type" value="Genomic_DNA"/>
</dbReference>
<evidence type="ECO:0000256" key="1">
    <source>
        <dbReference type="SAM" id="Phobius"/>
    </source>
</evidence>
<keyword evidence="1" id="KW-0812">Transmembrane</keyword>
<proteinExistence type="predicted"/>
<feature type="transmembrane region" description="Helical" evidence="1">
    <location>
        <begin position="29"/>
        <end position="48"/>
    </location>
</feature>
<name>A0A1W6JWL4_9CREN</name>
<reference evidence="2 3" key="1">
    <citation type="submission" date="2017-03" db="EMBL/GenBank/DDBJ databases">
        <title>Sulfur activation and transportation mechanism of thermophilic Archaea Acidianus manzaensis YN-25.</title>
        <authorList>
            <person name="Ma Y."/>
            <person name="Yang Y."/>
            <person name="Xia J."/>
        </authorList>
    </citation>
    <scope>NUCLEOTIDE SEQUENCE [LARGE SCALE GENOMIC DNA]</scope>
    <source>
        <strain evidence="2 3">YN-25</strain>
    </source>
</reference>
<accession>A0A1W6JWL4</accession>
<keyword evidence="3" id="KW-1185">Reference proteome</keyword>
<keyword evidence="1" id="KW-1133">Transmembrane helix</keyword>
<evidence type="ECO:0000313" key="3">
    <source>
        <dbReference type="Proteomes" id="UP000193404"/>
    </source>
</evidence>
<dbReference type="RefSeq" id="WP_148690392.1">
    <property type="nucleotide sequence ID" value="NZ_CP020477.1"/>
</dbReference>
<sequence length="230" mass="26384">MNNVLWIYIISIGMALLIVNSFIINYPPFTIFSIGMILSGIATFAVTLSSKEEKDRNIEPAIESLFNNLELILSYYNKPNYYKVFIPSEYGENGMLLLEKYPIKIEKIQKNLINTIDGSIAIFLETPGSIIVKTMKNSGIHFTEDLEFLMKKGMVELYKFADDVKVQYESKDKVKLTLFNPDPRKKYMLLGFIQSTISAAILAEKESKIVYVEKQERNKNTIDIHLSLLE</sequence>
<dbReference type="GeneID" id="41589344"/>
<dbReference type="OrthoDB" id="41826at2157"/>
<dbReference type="Proteomes" id="UP000193404">
    <property type="component" value="Chromosome"/>
</dbReference>
<dbReference type="AlphaFoldDB" id="A0A1W6JWL4"/>